<dbReference type="Gene3D" id="3.40.50.620">
    <property type="entry name" value="HUPs"/>
    <property type="match status" value="1"/>
</dbReference>
<sequence>MINKILWTGGWDSTYRLLDLVLNKKKVVQPYYVFDTERKSTGMEIKTMENIKALIYKMDPTSKNRVLDTVTIDLANIPKNEKITSNFKKILTHSFIGSQHDWLARYVDSLGINDLELGVHLDDNLQRIIEKEVVKVEEIDDSFYKVKSNPSDDNLKIFSYYNFPLLDMTKLDMERKSKESGFGHIMEVTWFCHWPFNDKPCGMCNPCKYTRQEGLGRRVSNVTLLMLLNRKINSKYSGLKKRLNFLR</sequence>
<dbReference type="InterPro" id="IPR018317">
    <property type="entry name" value="QueC"/>
</dbReference>
<reference evidence="1 2" key="1">
    <citation type="journal article" date="2003" name="Int. J. Syst. Evol. Microbiol.">
        <title>Virgibacillus carmonensis sp. nov., Virgibacillus necropolis sp. nov. and Virgibacillus picturae sp. nov., three novel species isolated from deteriorated mural paintings, transfer of the species of the genus salibacillus to Virgibacillus, as Virgibacillus marismortui comb. nov. and Virgibacillus salexigens comb. nov., and emended description of the genus Virgibacillus.</title>
        <authorList>
            <person name="Heyrman J."/>
            <person name="Logan N.A."/>
            <person name="Busse H.J."/>
            <person name="Balcaen A."/>
            <person name="Lebbe L."/>
            <person name="Rodriguez-Diaz M."/>
            <person name="Swings J."/>
            <person name="De Vos P."/>
        </authorList>
    </citation>
    <scope>NUCLEOTIDE SEQUENCE [LARGE SCALE GENOMIC DNA]</scope>
    <source>
        <strain evidence="1 2">LMG 19488</strain>
    </source>
</reference>
<dbReference type="EMBL" id="CP022437">
    <property type="protein sequence ID" value="ASN04232.1"/>
    <property type="molecule type" value="Genomic_DNA"/>
</dbReference>
<evidence type="ECO:0000313" key="1">
    <source>
        <dbReference type="EMBL" id="ASN04232.1"/>
    </source>
</evidence>
<dbReference type="SUPFAM" id="SSF52402">
    <property type="entry name" value="Adenine nucleotide alpha hydrolases-like"/>
    <property type="match status" value="1"/>
</dbReference>
<gene>
    <name evidence="1" type="ORF">CFK40_04020</name>
</gene>
<dbReference type="OrthoDB" id="597561at2"/>
<organism evidence="1 2">
    <name type="scientific">Virgibacillus necropolis</name>
    <dbReference type="NCBI Taxonomy" id="163877"/>
    <lineage>
        <taxon>Bacteria</taxon>
        <taxon>Bacillati</taxon>
        <taxon>Bacillota</taxon>
        <taxon>Bacilli</taxon>
        <taxon>Bacillales</taxon>
        <taxon>Bacillaceae</taxon>
        <taxon>Virgibacillus</taxon>
    </lineage>
</organism>
<dbReference type="KEGG" id="vne:CFK40_04020"/>
<dbReference type="RefSeq" id="WP_089530813.1">
    <property type="nucleotide sequence ID" value="NZ_CP022437.1"/>
</dbReference>
<dbReference type="Pfam" id="PF06508">
    <property type="entry name" value="QueC"/>
    <property type="match status" value="1"/>
</dbReference>
<dbReference type="AlphaFoldDB" id="A0A221M9C9"/>
<accession>A0A221M9C9</accession>
<dbReference type="InterPro" id="IPR014729">
    <property type="entry name" value="Rossmann-like_a/b/a_fold"/>
</dbReference>
<proteinExistence type="predicted"/>
<evidence type="ECO:0000313" key="2">
    <source>
        <dbReference type="Proteomes" id="UP000204391"/>
    </source>
</evidence>
<protein>
    <recommendedName>
        <fullName evidence="3">7-cyano-7-deazaguanine synthase</fullName>
    </recommendedName>
</protein>
<evidence type="ECO:0008006" key="3">
    <source>
        <dbReference type="Google" id="ProtNLM"/>
    </source>
</evidence>
<dbReference type="Proteomes" id="UP000204391">
    <property type="component" value="Chromosome"/>
</dbReference>
<name>A0A221M9C9_9BACI</name>
<keyword evidence="2" id="KW-1185">Reference proteome</keyword>